<evidence type="ECO:0000313" key="3">
    <source>
        <dbReference type="Proteomes" id="UP000822688"/>
    </source>
</evidence>
<keyword evidence="3" id="KW-1185">Reference proteome</keyword>
<feature type="region of interest" description="Disordered" evidence="1">
    <location>
        <begin position="1"/>
        <end position="24"/>
    </location>
</feature>
<reference evidence="2" key="1">
    <citation type="submission" date="2020-06" db="EMBL/GenBank/DDBJ databases">
        <title>WGS assembly of Ceratodon purpureus strain R40.</title>
        <authorList>
            <person name="Carey S.B."/>
            <person name="Jenkins J."/>
            <person name="Shu S."/>
            <person name="Lovell J.T."/>
            <person name="Sreedasyam A."/>
            <person name="Maumus F."/>
            <person name="Tiley G.P."/>
            <person name="Fernandez-Pozo N."/>
            <person name="Barry K."/>
            <person name="Chen C."/>
            <person name="Wang M."/>
            <person name="Lipzen A."/>
            <person name="Daum C."/>
            <person name="Saski C.A."/>
            <person name="Payton A.C."/>
            <person name="Mcbreen J.C."/>
            <person name="Conrad R.E."/>
            <person name="Kollar L.M."/>
            <person name="Olsson S."/>
            <person name="Huttunen S."/>
            <person name="Landis J.B."/>
            <person name="Wickett N.J."/>
            <person name="Johnson M.G."/>
            <person name="Rensing S.A."/>
            <person name="Grimwood J."/>
            <person name="Schmutz J."/>
            <person name="Mcdaniel S.F."/>
        </authorList>
    </citation>
    <scope>NUCLEOTIDE SEQUENCE</scope>
    <source>
        <strain evidence="2">R40</strain>
    </source>
</reference>
<dbReference type="Proteomes" id="UP000822688">
    <property type="component" value="Chromosome 2"/>
</dbReference>
<accession>A0A8T0IY06</accession>
<evidence type="ECO:0000313" key="2">
    <source>
        <dbReference type="EMBL" id="KAG0587581.1"/>
    </source>
</evidence>
<sequence length="97" mass="11419">MLTLSPHNRQTGGPTWSSKRVQTRSPRLQPVVLAKSYQPHHFTAYFQWVCALRRHICAREDSLQRQCRLCFPHTYDIALLRLLSFAQVRFRTAKPQI</sequence>
<gene>
    <name evidence="2" type="ORF">KC19_2G174700</name>
</gene>
<name>A0A8T0IY06_CERPU</name>
<dbReference type="AlphaFoldDB" id="A0A8T0IY06"/>
<dbReference type="EMBL" id="CM026422">
    <property type="protein sequence ID" value="KAG0587581.1"/>
    <property type="molecule type" value="Genomic_DNA"/>
</dbReference>
<organism evidence="2 3">
    <name type="scientific">Ceratodon purpureus</name>
    <name type="common">Fire moss</name>
    <name type="synonym">Dicranum purpureum</name>
    <dbReference type="NCBI Taxonomy" id="3225"/>
    <lineage>
        <taxon>Eukaryota</taxon>
        <taxon>Viridiplantae</taxon>
        <taxon>Streptophyta</taxon>
        <taxon>Embryophyta</taxon>
        <taxon>Bryophyta</taxon>
        <taxon>Bryophytina</taxon>
        <taxon>Bryopsida</taxon>
        <taxon>Dicranidae</taxon>
        <taxon>Pseudoditrichales</taxon>
        <taxon>Ditrichaceae</taxon>
        <taxon>Ceratodon</taxon>
    </lineage>
</organism>
<evidence type="ECO:0000256" key="1">
    <source>
        <dbReference type="SAM" id="MobiDB-lite"/>
    </source>
</evidence>
<protein>
    <submittedName>
        <fullName evidence="2">Uncharacterized protein</fullName>
    </submittedName>
</protein>
<comment type="caution">
    <text evidence="2">The sequence shown here is derived from an EMBL/GenBank/DDBJ whole genome shotgun (WGS) entry which is preliminary data.</text>
</comment>
<proteinExistence type="predicted"/>